<evidence type="ECO:0000313" key="6">
    <source>
        <dbReference type="EMBL" id="OHA25796.1"/>
    </source>
</evidence>
<dbReference type="EC" id="2.5.1.17" evidence="4"/>
<dbReference type="InterPro" id="IPR036451">
    <property type="entry name" value="CblAdoTrfase-like_sf"/>
</dbReference>
<name>A0A1G2MPK5_9BACT</name>
<sequence length="187" mass="20800">MLYTRKGDSGTTKVFNSLPGERISKASCQTEALGAMDELNSFLGLCKVSAAEWAFRIGEDGMLFRDIVHLIQENLFIVQAELAGAPKKIEEFKVKELEMLIDEIEQELPPIKTFFISGGSEQAALFDVSRTLARKAERRVIQAVESGEVTLSEHTLAFLNRLSSILYALARLSNHKVGIVEHAPNYK</sequence>
<evidence type="ECO:0000256" key="1">
    <source>
        <dbReference type="ARBA" id="ARBA00022679"/>
    </source>
</evidence>
<dbReference type="AlphaFoldDB" id="A0A1G2MPK5"/>
<dbReference type="PANTHER" id="PTHR12213">
    <property type="entry name" value="CORRINOID ADENOSYLTRANSFERASE"/>
    <property type="match status" value="1"/>
</dbReference>
<keyword evidence="4" id="KW-0169">Cobalamin biosynthesis</keyword>
<dbReference type="Gene3D" id="1.20.1200.10">
    <property type="entry name" value="Cobalamin adenosyltransferase-like"/>
    <property type="match status" value="1"/>
</dbReference>
<dbReference type="Pfam" id="PF01923">
    <property type="entry name" value="Cob_adeno_trans"/>
    <property type="match status" value="1"/>
</dbReference>
<dbReference type="NCBIfam" id="TIGR00636">
    <property type="entry name" value="PduO_Nterm"/>
    <property type="match status" value="1"/>
</dbReference>
<comment type="caution">
    <text evidence="6">The sequence shown here is derived from an EMBL/GenBank/DDBJ whole genome shotgun (WGS) entry which is preliminary data.</text>
</comment>
<evidence type="ECO:0000259" key="5">
    <source>
        <dbReference type="Pfam" id="PF01923"/>
    </source>
</evidence>
<dbReference type="UniPathway" id="UPA00148">
    <property type="reaction ID" value="UER00233"/>
</dbReference>
<feature type="domain" description="Cobalamin adenosyltransferase-like" evidence="5">
    <location>
        <begin position="2"/>
        <end position="172"/>
    </location>
</feature>
<keyword evidence="2 4" id="KW-0547">Nucleotide-binding</keyword>
<reference evidence="6 7" key="1">
    <citation type="journal article" date="2016" name="Nat. Commun.">
        <title>Thousands of microbial genomes shed light on interconnected biogeochemical processes in an aquifer system.</title>
        <authorList>
            <person name="Anantharaman K."/>
            <person name="Brown C.T."/>
            <person name="Hug L.A."/>
            <person name="Sharon I."/>
            <person name="Castelle C.J."/>
            <person name="Probst A.J."/>
            <person name="Thomas B.C."/>
            <person name="Singh A."/>
            <person name="Wilkins M.J."/>
            <person name="Karaoz U."/>
            <person name="Brodie E.L."/>
            <person name="Williams K.H."/>
            <person name="Hubbard S.S."/>
            <person name="Banfield J.F."/>
        </authorList>
    </citation>
    <scope>NUCLEOTIDE SEQUENCE [LARGE SCALE GENOMIC DNA]</scope>
</reference>
<dbReference type="EMBL" id="MHRP01000043">
    <property type="protein sequence ID" value="OHA25796.1"/>
    <property type="molecule type" value="Genomic_DNA"/>
</dbReference>
<keyword evidence="3 4" id="KW-0067">ATP-binding</keyword>
<dbReference type="GO" id="GO:0009236">
    <property type="term" value="P:cobalamin biosynthetic process"/>
    <property type="evidence" value="ECO:0007669"/>
    <property type="project" value="UniProtKB-UniRule"/>
</dbReference>
<dbReference type="InterPro" id="IPR029499">
    <property type="entry name" value="PduO-typ"/>
</dbReference>
<dbReference type="GO" id="GO:0005524">
    <property type="term" value="F:ATP binding"/>
    <property type="evidence" value="ECO:0007669"/>
    <property type="project" value="UniProtKB-UniRule"/>
</dbReference>
<dbReference type="Proteomes" id="UP000177943">
    <property type="component" value="Unassembled WGS sequence"/>
</dbReference>
<dbReference type="PANTHER" id="PTHR12213:SF0">
    <property type="entry name" value="CORRINOID ADENOSYLTRANSFERASE MMAB"/>
    <property type="match status" value="1"/>
</dbReference>
<accession>A0A1G2MPK5</accession>
<organism evidence="6 7">
    <name type="scientific">Candidatus Taylorbacteria bacterium RIFCSPHIGHO2_02_FULL_45_35</name>
    <dbReference type="NCBI Taxonomy" id="1802311"/>
    <lineage>
        <taxon>Bacteria</taxon>
        <taxon>Candidatus Tayloriibacteriota</taxon>
    </lineage>
</organism>
<comment type="catalytic activity">
    <reaction evidence="4">
        <text>2 cob(II)alamin + reduced [electron-transfer flavoprotein] + 2 ATP = 2 adenosylcob(III)alamin + 2 triphosphate + oxidized [electron-transfer flavoprotein] + 3 H(+)</text>
        <dbReference type="Rhea" id="RHEA:28671"/>
        <dbReference type="Rhea" id="RHEA-COMP:10685"/>
        <dbReference type="Rhea" id="RHEA-COMP:10686"/>
        <dbReference type="ChEBI" id="CHEBI:15378"/>
        <dbReference type="ChEBI" id="CHEBI:16304"/>
        <dbReference type="ChEBI" id="CHEBI:18036"/>
        <dbReference type="ChEBI" id="CHEBI:18408"/>
        <dbReference type="ChEBI" id="CHEBI:30616"/>
        <dbReference type="ChEBI" id="CHEBI:57692"/>
        <dbReference type="ChEBI" id="CHEBI:58307"/>
        <dbReference type="EC" id="2.5.1.17"/>
    </reaction>
</comment>
<evidence type="ECO:0000256" key="2">
    <source>
        <dbReference type="ARBA" id="ARBA00022741"/>
    </source>
</evidence>
<evidence type="ECO:0000256" key="4">
    <source>
        <dbReference type="RuleBase" id="RU366026"/>
    </source>
</evidence>
<keyword evidence="1 4" id="KW-0808">Transferase</keyword>
<dbReference type="InterPro" id="IPR016030">
    <property type="entry name" value="CblAdoTrfase-like"/>
</dbReference>
<comment type="catalytic activity">
    <reaction evidence="4">
        <text>2 cob(II)yrinate a,c diamide + reduced [electron-transfer flavoprotein] + 2 ATP = 2 adenosylcob(III)yrinate a,c-diamide + 2 triphosphate + oxidized [electron-transfer flavoprotein] + 3 H(+)</text>
        <dbReference type="Rhea" id="RHEA:11528"/>
        <dbReference type="Rhea" id="RHEA-COMP:10685"/>
        <dbReference type="Rhea" id="RHEA-COMP:10686"/>
        <dbReference type="ChEBI" id="CHEBI:15378"/>
        <dbReference type="ChEBI" id="CHEBI:18036"/>
        <dbReference type="ChEBI" id="CHEBI:30616"/>
        <dbReference type="ChEBI" id="CHEBI:57692"/>
        <dbReference type="ChEBI" id="CHEBI:58307"/>
        <dbReference type="ChEBI" id="CHEBI:58503"/>
        <dbReference type="ChEBI" id="CHEBI:58537"/>
        <dbReference type="EC" id="2.5.1.17"/>
    </reaction>
</comment>
<dbReference type="GO" id="GO:0008817">
    <property type="term" value="F:corrinoid adenosyltransferase activity"/>
    <property type="evidence" value="ECO:0007669"/>
    <property type="project" value="UniProtKB-UniRule"/>
</dbReference>
<proteinExistence type="inferred from homology"/>
<comment type="pathway">
    <text evidence="4">Cofactor biosynthesis; adenosylcobalamin biosynthesis; adenosylcobalamin from cob(II)yrinate a,c-diamide: step 2/7.</text>
</comment>
<dbReference type="SUPFAM" id="SSF89028">
    <property type="entry name" value="Cobalamin adenosyltransferase-like"/>
    <property type="match status" value="1"/>
</dbReference>
<evidence type="ECO:0000256" key="3">
    <source>
        <dbReference type="ARBA" id="ARBA00022840"/>
    </source>
</evidence>
<gene>
    <name evidence="6" type="ORF">A3D56_00885</name>
</gene>
<comment type="similarity">
    <text evidence="4">Belongs to the Cob(I)alamin adenosyltransferase family.</text>
</comment>
<evidence type="ECO:0000313" key="7">
    <source>
        <dbReference type="Proteomes" id="UP000177943"/>
    </source>
</evidence>
<protein>
    <recommendedName>
        <fullName evidence="4">Corrinoid adenosyltransferase</fullName>
        <ecNumber evidence="4">2.5.1.17</ecNumber>
    </recommendedName>
    <alternativeName>
        <fullName evidence="4">Cob(II)alamin adenosyltransferase</fullName>
    </alternativeName>
    <alternativeName>
        <fullName evidence="4">Cob(II)yrinic acid a,c-diamide adenosyltransferase</fullName>
    </alternativeName>
    <alternativeName>
        <fullName evidence="4">Cobinamide/cobalamin adenosyltransferase</fullName>
    </alternativeName>
</protein>